<dbReference type="AlphaFoldDB" id="A0A081R6A0"/>
<evidence type="ECO:0000313" key="2">
    <source>
        <dbReference type="Proteomes" id="UP000028098"/>
    </source>
</evidence>
<sequence length="41" mass="4506">MDDKTEILSIGLGGFLLPLGKVKGDKHVSCYQRDITKQTSI</sequence>
<dbReference type="PATRIC" id="fig|1303.44.peg.735"/>
<evidence type="ECO:0000313" key="1">
    <source>
        <dbReference type="EMBL" id="KEQ50723.1"/>
    </source>
</evidence>
<dbReference type="EMBL" id="JPGB01000004">
    <property type="protein sequence ID" value="KEQ50723.1"/>
    <property type="molecule type" value="Genomic_DNA"/>
</dbReference>
<dbReference type="Proteomes" id="UP000028098">
    <property type="component" value="Unassembled WGS sequence"/>
</dbReference>
<reference evidence="1 2" key="1">
    <citation type="submission" date="2014-05" db="EMBL/GenBank/DDBJ databases">
        <authorList>
            <person name="Daugherty S.C."/>
            <person name="Tallon L.J."/>
            <person name="Sadzewicz L."/>
            <person name="Kilian M."/>
            <person name="Tettelin H."/>
        </authorList>
    </citation>
    <scope>NUCLEOTIDE SEQUENCE [LARGE SCALE GENOMIC DNA]</scope>
    <source>
        <strain evidence="1 2">SK143</strain>
    </source>
</reference>
<gene>
    <name evidence="1" type="ORF">SK143_0778</name>
</gene>
<comment type="caution">
    <text evidence="1">The sequence shown here is derived from an EMBL/GenBank/DDBJ whole genome shotgun (WGS) entry which is preliminary data.</text>
</comment>
<name>A0A081R6A0_STROR</name>
<accession>A0A081R6A0</accession>
<protein>
    <submittedName>
        <fullName evidence="1">ABC superfamily ATP binding cassette transporter, membrane domain protein</fullName>
    </submittedName>
</protein>
<proteinExistence type="predicted"/>
<organism evidence="1 2">
    <name type="scientific">Streptococcus oralis</name>
    <dbReference type="NCBI Taxonomy" id="1303"/>
    <lineage>
        <taxon>Bacteria</taxon>
        <taxon>Bacillati</taxon>
        <taxon>Bacillota</taxon>
        <taxon>Bacilli</taxon>
        <taxon>Lactobacillales</taxon>
        <taxon>Streptococcaceae</taxon>
        <taxon>Streptococcus</taxon>
    </lineage>
</organism>